<sequence>MKIMSRVSQFNGCENGVDDASLNCAVTVSNGQEEMSPELQCCVEWLWAYFSELWTVGRLPLPFFHHPTLHGGLSVAMDKYLQSHDWDQAFTHNCQLHHLHSTAHCVIIKYFMAESEQKRQRENRTRSCNLAE</sequence>
<dbReference type="Gene3D" id="3.30.160.70">
    <property type="entry name" value="Methylated DNA-protein cysteine methyltransferase domain"/>
    <property type="match status" value="1"/>
</dbReference>
<dbReference type="Proteomes" id="UP000694402">
    <property type="component" value="Unassembled WGS sequence"/>
</dbReference>
<dbReference type="GO" id="GO:0003908">
    <property type="term" value="F:methylated-DNA-[protein]-cysteine S-methyltransferase activity"/>
    <property type="evidence" value="ECO:0007669"/>
    <property type="project" value="InterPro"/>
</dbReference>
<evidence type="ECO:0000313" key="2">
    <source>
        <dbReference type="Proteomes" id="UP000694402"/>
    </source>
</evidence>
<name>A0A8C8BY24_ONCTS</name>
<accession>A0A8C8BY24</accession>
<dbReference type="AlphaFoldDB" id="A0A8C8BY24"/>
<keyword evidence="2" id="KW-1185">Reference proteome</keyword>
<proteinExistence type="predicted"/>
<organism evidence="1 2">
    <name type="scientific">Oncorhynchus tshawytscha</name>
    <name type="common">Chinook salmon</name>
    <name type="synonym">Salmo tshawytscha</name>
    <dbReference type="NCBI Taxonomy" id="74940"/>
    <lineage>
        <taxon>Eukaryota</taxon>
        <taxon>Metazoa</taxon>
        <taxon>Chordata</taxon>
        <taxon>Craniata</taxon>
        <taxon>Vertebrata</taxon>
        <taxon>Euteleostomi</taxon>
        <taxon>Actinopterygii</taxon>
        <taxon>Neopterygii</taxon>
        <taxon>Teleostei</taxon>
        <taxon>Protacanthopterygii</taxon>
        <taxon>Salmoniformes</taxon>
        <taxon>Salmonidae</taxon>
        <taxon>Salmoninae</taxon>
        <taxon>Oncorhynchus</taxon>
    </lineage>
</organism>
<reference evidence="1" key="2">
    <citation type="submission" date="2025-09" db="UniProtKB">
        <authorList>
            <consortium name="Ensembl"/>
        </authorList>
    </citation>
    <scope>IDENTIFICATION</scope>
</reference>
<dbReference type="Ensembl" id="ENSOTST00005003171.2">
    <property type="protein sequence ID" value="ENSOTSP00005002832.1"/>
    <property type="gene ID" value="ENSOTSG00005001622.2"/>
</dbReference>
<dbReference type="SUPFAM" id="SSF53155">
    <property type="entry name" value="Methylated DNA-protein cysteine methyltransferase domain"/>
    <property type="match status" value="1"/>
</dbReference>
<reference evidence="1" key="1">
    <citation type="submission" date="2025-08" db="UniProtKB">
        <authorList>
            <consortium name="Ensembl"/>
        </authorList>
    </citation>
    <scope>IDENTIFICATION</scope>
</reference>
<dbReference type="InterPro" id="IPR036631">
    <property type="entry name" value="MGMT_N_sf"/>
</dbReference>
<protein>
    <submittedName>
        <fullName evidence="1">Uncharacterized protein</fullName>
    </submittedName>
</protein>
<evidence type="ECO:0000313" key="1">
    <source>
        <dbReference type="Ensembl" id="ENSOTSP00005002832.1"/>
    </source>
</evidence>
<dbReference type="GeneTree" id="ENSGT00990000211460"/>
<dbReference type="GO" id="GO:0006281">
    <property type="term" value="P:DNA repair"/>
    <property type="evidence" value="ECO:0007669"/>
    <property type="project" value="InterPro"/>
</dbReference>